<dbReference type="Proteomes" id="UP000813444">
    <property type="component" value="Unassembled WGS sequence"/>
</dbReference>
<name>A0A8K0SDI6_9HYPO</name>
<evidence type="ECO:0000313" key="1">
    <source>
        <dbReference type="EMBL" id="KAH7303325.1"/>
    </source>
</evidence>
<sequence length="128" mass="14857">MRLPLFLIESDGMPRNHQGLLVQTDDEEKSGRLFHVHGNIQQGMSFETRYPEKPESSPTFLSRRLLGWVQESSLEKIEQICRSNPAPAKQFDGPRRIDPRQPLRRCQEWTKETIELLRSQGVLEAENS</sequence>
<organism evidence="1 2">
    <name type="scientific">Stachybotrys elegans</name>
    <dbReference type="NCBI Taxonomy" id="80388"/>
    <lineage>
        <taxon>Eukaryota</taxon>
        <taxon>Fungi</taxon>
        <taxon>Dikarya</taxon>
        <taxon>Ascomycota</taxon>
        <taxon>Pezizomycotina</taxon>
        <taxon>Sordariomycetes</taxon>
        <taxon>Hypocreomycetidae</taxon>
        <taxon>Hypocreales</taxon>
        <taxon>Stachybotryaceae</taxon>
        <taxon>Stachybotrys</taxon>
    </lineage>
</organism>
<evidence type="ECO:0000313" key="2">
    <source>
        <dbReference type="Proteomes" id="UP000813444"/>
    </source>
</evidence>
<comment type="caution">
    <text evidence="1">The sequence shown here is derived from an EMBL/GenBank/DDBJ whole genome shotgun (WGS) entry which is preliminary data.</text>
</comment>
<proteinExistence type="predicted"/>
<gene>
    <name evidence="1" type="ORF">B0I35DRAFT_321439</name>
</gene>
<dbReference type="OrthoDB" id="4135672at2759"/>
<accession>A0A8K0SDI6</accession>
<feature type="non-terminal residue" evidence="1">
    <location>
        <position position="128"/>
    </location>
</feature>
<protein>
    <submittedName>
        <fullName evidence="1">Uncharacterized protein</fullName>
    </submittedName>
</protein>
<dbReference type="Pfam" id="PF20174">
    <property type="entry name" value="DUF6540"/>
    <property type="match status" value="1"/>
</dbReference>
<dbReference type="AlphaFoldDB" id="A0A8K0SDI6"/>
<dbReference type="InterPro" id="IPR046670">
    <property type="entry name" value="DUF6540"/>
</dbReference>
<dbReference type="EMBL" id="JAGPNK010000036">
    <property type="protein sequence ID" value="KAH7303325.1"/>
    <property type="molecule type" value="Genomic_DNA"/>
</dbReference>
<keyword evidence="2" id="KW-1185">Reference proteome</keyword>
<reference evidence="1" key="1">
    <citation type="journal article" date="2021" name="Nat. Commun.">
        <title>Genetic determinants of endophytism in the Arabidopsis root mycobiome.</title>
        <authorList>
            <person name="Mesny F."/>
            <person name="Miyauchi S."/>
            <person name="Thiergart T."/>
            <person name="Pickel B."/>
            <person name="Atanasova L."/>
            <person name="Karlsson M."/>
            <person name="Huettel B."/>
            <person name="Barry K.W."/>
            <person name="Haridas S."/>
            <person name="Chen C."/>
            <person name="Bauer D."/>
            <person name="Andreopoulos W."/>
            <person name="Pangilinan J."/>
            <person name="LaButti K."/>
            <person name="Riley R."/>
            <person name="Lipzen A."/>
            <person name="Clum A."/>
            <person name="Drula E."/>
            <person name="Henrissat B."/>
            <person name="Kohler A."/>
            <person name="Grigoriev I.V."/>
            <person name="Martin F.M."/>
            <person name="Hacquard S."/>
        </authorList>
    </citation>
    <scope>NUCLEOTIDE SEQUENCE</scope>
    <source>
        <strain evidence="1">MPI-CAGE-CH-0235</strain>
    </source>
</reference>